<dbReference type="AlphaFoldDB" id="A0A0K1Q1I3"/>
<dbReference type="InterPro" id="IPR050261">
    <property type="entry name" value="FrsA_esterase"/>
</dbReference>
<feature type="region of interest" description="Disordered" evidence="2">
    <location>
        <begin position="45"/>
        <end position="97"/>
    </location>
</feature>
<keyword evidence="4" id="KW-0645">Protease</keyword>
<dbReference type="OrthoDB" id="9771666at2"/>
<dbReference type="SUPFAM" id="SSF53474">
    <property type="entry name" value="alpha/beta-Hydrolases"/>
    <property type="match status" value="1"/>
</dbReference>
<organism evidence="4 5">
    <name type="scientific">Labilithrix luteola</name>
    <dbReference type="NCBI Taxonomy" id="1391654"/>
    <lineage>
        <taxon>Bacteria</taxon>
        <taxon>Pseudomonadati</taxon>
        <taxon>Myxococcota</taxon>
        <taxon>Polyangia</taxon>
        <taxon>Polyangiales</taxon>
        <taxon>Labilitrichaceae</taxon>
        <taxon>Labilithrix</taxon>
    </lineage>
</organism>
<dbReference type="Gene3D" id="3.40.50.1820">
    <property type="entry name" value="alpha/beta hydrolase"/>
    <property type="match status" value="1"/>
</dbReference>
<name>A0A0K1Q1I3_9BACT</name>
<accession>A0A0K1Q1I3</accession>
<gene>
    <name evidence="4" type="ORF">AKJ09_06261</name>
</gene>
<evidence type="ECO:0000313" key="5">
    <source>
        <dbReference type="Proteomes" id="UP000064967"/>
    </source>
</evidence>
<dbReference type="Proteomes" id="UP000064967">
    <property type="component" value="Chromosome"/>
</dbReference>
<reference evidence="4 5" key="1">
    <citation type="submission" date="2015-08" db="EMBL/GenBank/DDBJ databases">
        <authorList>
            <person name="Babu N.S."/>
            <person name="Beckwith C.J."/>
            <person name="Beseler K.G."/>
            <person name="Brison A."/>
            <person name="Carone J.V."/>
            <person name="Caskin T.P."/>
            <person name="Diamond M."/>
            <person name="Durham M.E."/>
            <person name="Foxe J.M."/>
            <person name="Go M."/>
            <person name="Henderson B.A."/>
            <person name="Jones I.B."/>
            <person name="McGettigan J.A."/>
            <person name="Micheletti S.J."/>
            <person name="Nasrallah M.E."/>
            <person name="Ortiz D."/>
            <person name="Piller C.R."/>
            <person name="Privatt S.R."/>
            <person name="Schneider S.L."/>
            <person name="Sharp S."/>
            <person name="Smith T.C."/>
            <person name="Stanton J.D."/>
            <person name="Ullery H.E."/>
            <person name="Wilson R.J."/>
            <person name="Serrano M.G."/>
            <person name="Buck G."/>
            <person name="Lee V."/>
            <person name="Wang Y."/>
            <person name="Carvalho R."/>
            <person name="Voegtly L."/>
            <person name="Shi R."/>
            <person name="Duckworth R."/>
            <person name="Johnson A."/>
            <person name="Loviza R."/>
            <person name="Walstead R."/>
            <person name="Shah Z."/>
            <person name="Kiflezghi M."/>
            <person name="Wade K."/>
            <person name="Ball S.L."/>
            <person name="Bradley K.W."/>
            <person name="Asai D.J."/>
            <person name="Bowman C.A."/>
            <person name="Russell D.A."/>
            <person name="Pope W.H."/>
            <person name="Jacobs-Sera D."/>
            <person name="Hendrix R.W."/>
            <person name="Hatfull G.F."/>
        </authorList>
    </citation>
    <scope>NUCLEOTIDE SEQUENCE [LARGE SCALE GENOMIC DNA]</scope>
    <source>
        <strain evidence="4 5">DSM 27648</strain>
    </source>
</reference>
<evidence type="ECO:0000256" key="2">
    <source>
        <dbReference type="SAM" id="MobiDB-lite"/>
    </source>
</evidence>
<keyword evidence="4" id="KW-0031">Aminopeptidase</keyword>
<feature type="compositionally biased region" description="Low complexity" evidence="2">
    <location>
        <begin position="46"/>
        <end position="64"/>
    </location>
</feature>
<protein>
    <submittedName>
        <fullName evidence="4">Dipeptidyl aminopeptidase/acylaminoacyl-peptidase-like protein</fullName>
    </submittedName>
</protein>
<dbReference type="PANTHER" id="PTHR22946">
    <property type="entry name" value="DIENELACTONE HYDROLASE DOMAIN-CONTAINING PROTEIN-RELATED"/>
    <property type="match status" value="1"/>
</dbReference>
<dbReference type="GO" id="GO:0006508">
    <property type="term" value="P:proteolysis"/>
    <property type="evidence" value="ECO:0007669"/>
    <property type="project" value="InterPro"/>
</dbReference>
<dbReference type="Pfam" id="PF00326">
    <property type="entry name" value="Peptidase_S9"/>
    <property type="match status" value="1"/>
</dbReference>
<dbReference type="KEGG" id="llu:AKJ09_06261"/>
<evidence type="ECO:0000259" key="3">
    <source>
        <dbReference type="Pfam" id="PF00326"/>
    </source>
</evidence>
<feature type="domain" description="Peptidase S9 prolyl oligopeptidase catalytic" evidence="3">
    <location>
        <begin position="153"/>
        <end position="247"/>
    </location>
</feature>
<dbReference type="InterPro" id="IPR001375">
    <property type="entry name" value="Peptidase_S9_cat"/>
</dbReference>
<dbReference type="GO" id="GO:0052689">
    <property type="term" value="F:carboxylic ester hydrolase activity"/>
    <property type="evidence" value="ECO:0007669"/>
    <property type="project" value="UniProtKB-ARBA"/>
</dbReference>
<evidence type="ECO:0000313" key="4">
    <source>
        <dbReference type="EMBL" id="AKU99597.1"/>
    </source>
</evidence>
<dbReference type="STRING" id="1391654.AKJ09_06261"/>
<dbReference type="EMBL" id="CP012333">
    <property type="protein sequence ID" value="AKU99597.1"/>
    <property type="molecule type" value="Genomic_DNA"/>
</dbReference>
<keyword evidence="1" id="KW-0378">Hydrolase</keyword>
<dbReference type="PANTHER" id="PTHR22946:SF9">
    <property type="entry name" value="POLYKETIDE TRANSFERASE AF380"/>
    <property type="match status" value="1"/>
</dbReference>
<dbReference type="GO" id="GO:0004177">
    <property type="term" value="F:aminopeptidase activity"/>
    <property type="evidence" value="ECO:0007669"/>
    <property type="project" value="UniProtKB-KW"/>
</dbReference>
<dbReference type="InterPro" id="IPR029058">
    <property type="entry name" value="AB_hydrolase_fold"/>
</dbReference>
<sequence length="337" mass="35404">MGLLVEHPCSKEVSAVNRDAVGAAGLVVAAALSFVACTPRSKQAVAAEAKPASSSQASKPAEPSRAPSLTDARRGFTTRVVDPQPREDAAPSPPKGVLELVKYPSSNGLLSAYVSPATADASRRPAIVWIPGGFSNGIDEGAWEDAPPENDQTARAFREEGIVLFIPSLRGGNDNPGRREFLLGEVDDVLAAADYVSKLPHVDPTRVFLGGHSTGGTLALLVAQSSTRFRAVFAFGPVADVYGYSDEIPSLADEDEAFVRSPIHFMATIRTPTFILEGAEQPSNARVLPKLAKAAKGAPVTGFAVKGADHFSVLAPLTRAIARQIVVDDGKAPFDLK</sequence>
<keyword evidence="5" id="KW-1185">Reference proteome</keyword>
<evidence type="ECO:0000256" key="1">
    <source>
        <dbReference type="ARBA" id="ARBA00022801"/>
    </source>
</evidence>
<dbReference type="GO" id="GO:0008236">
    <property type="term" value="F:serine-type peptidase activity"/>
    <property type="evidence" value="ECO:0007669"/>
    <property type="project" value="InterPro"/>
</dbReference>
<proteinExistence type="predicted"/>